<dbReference type="PROSITE" id="PS51411">
    <property type="entry name" value="PSP1_C"/>
    <property type="match status" value="1"/>
</dbReference>
<organism evidence="2 3">
    <name type="scientific">Aerophobetes bacterium</name>
    <dbReference type="NCBI Taxonomy" id="2030807"/>
    <lineage>
        <taxon>Bacteria</taxon>
        <taxon>Candidatus Aerophobota</taxon>
    </lineage>
</organism>
<gene>
    <name evidence="2" type="ORF">DRJ00_04475</name>
</gene>
<dbReference type="NCBIfam" id="NF041131">
    <property type="entry name" value="RicT_YaaT_fam"/>
    <property type="match status" value="1"/>
</dbReference>
<evidence type="ECO:0000313" key="2">
    <source>
        <dbReference type="EMBL" id="RLE09319.1"/>
    </source>
</evidence>
<name>A0A497E3W0_UNCAE</name>
<accession>A0A497E3W0</accession>
<dbReference type="PANTHER" id="PTHR43830">
    <property type="entry name" value="PROTEIN PSP1"/>
    <property type="match status" value="1"/>
</dbReference>
<dbReference type="EMBL" id="QMPZ01000051">
    <property type="protein sequence ID" value="RLE09319.1"/>
    <property type="molecule type" value="Genomic_DNA"/>
</dbReference>
<dbReference type="PANTHER" id="PTHR43830:SF3">
    <property type="entry name" value="PROTEIN PSP1"/>
    <property type="match status" value="1"/>
</dbReference>
<evidence type="ECO:0000313" key="3">
    <source>
        <dbReference type="Proteomes" id="UP000279422"/>
    </source>
</evidence>
<reference evidence="2 3" key="1">
    <citation type="submission" date="2018-06" db="EMBL/GenBank/DDBJ databases">
        <title>Extensive metabolic versatility and redundancy in microbially diverse, dynamic hydrothermal sediments.</title>
        <authorList>
            <person name="Dombrowski N."/>
            <person name="Teske A."/>
            <person name="Baker B.J."/>
        </authorList>
    </citation>
    <scope>NUCLEOTIDE SEQUENCE [LARGE SCALE GENOMIC DNA]</scope>
    <source>
        <strain evidence="2">B47_G16</strain>
    </source>
</reference>
<dbReference type="Proteomes" id="UP000279422">
    <property type="component" value="Unassembled WGS sequence"/>
</dbReference>
<feature type="domain" description="PSP1 C-terminal" evidence="1">
    <location>
        <begin position="57"/>
        <end position="142"/>
    </location>
</feature>
<proteinExistence type="predicted"/>
<dbReference type="GO" id="GO:0005737">
    <property type="term" value="C:cytoplasm"/>
    <property type="evidence" value="ECO:0007669"/>
    <property type="project" value="TreeGrafter"/>
</dbReference>
<sequence length="269" mass="31147">MLFLVEVEAPDRVVYFLTRKGEFKRGDWCSFRIKEGRMIGKIRLVVPAEGKVLSVRDNSLRKATVEERREFERRRRIEKKAYEVALRRISFRKLPMKLIATSYPLESNRINFYYTAEQRIDFRALVKDLARVFKVRIQMQQIWVRDESKILGGCGICGRRVCCASFLSKKKGKLDSVSLEAARLQNLPLTSSKISGICGRLRCCLNFEYTTYLKLRQNLPSIGEVIEWKGEKVKVVEQNLLKDTVTIETEDGVRKVISGKVLRESKSGK</sequence>
<dbReference type="InterPro" id="IPR047767">
    <property type="entry name" value="PSP1-like"/>
</dbReference>
<dbReference type="InterPro" id="IPR007557">
    <property type="entry name" value="PSP1_C"/>
</dbReference>
<evidence type="ECO:0000259" key="1">
    <source>
        <dbReference type="PROSITE" id="PS51411"/>
    </source>
</evidence>
<comment type="caution">
    <text evidence="2">The sequence shown here is derived from an EMBL/GenBank/DDBJ whole genome shotgun (WGS) entry which is preliminary data.</text>
</comment>
<dbReference type="Pfam" id="PF04468">
    <property type="entry name" value="PSP1"/>
    <property type="match status" value="1"/>
</dbReference>
<protein>
    <submittedName>
        <fullName evidence="2">Stage 0 sporulation protein</fullName>
    </submittedName>
</protein>
<dbReference type="AlphaFoldDB" id="A0A497E3W0"/>